<dbReference type="InterPro" id="IPR019991">
    <property type="entry name" value="GTP-bd_ribosome_bgen"/>
</dbReference>
<dbReference type="GO" id="GO:0003924">
    <property type="term" value="F:GTPase activity"/>
    <property type="evidence" value="ECO:0007669"/>
    <property type="project" value="TreeGrafter"/>
</dbReference>
<evidence type="ECO:0000256" key="3">
    <source>
        <dbReference type="ARBA" id="ARBA00022490"/>
    </source>
</evidence>
<dbReference type="InterPro" id="IPR006073">
    <property type="entry name" value="GTP-bd"/>
</dbReference>
<dbReference type="Gene3D" id="1.10.1580.10">
    <property type="match status" value="1"/>
</dbReference>
<dbReference type="InterPro" id="IPR027417">
    <property type="entry name" value="P-loop_NTPase"/>
</dbReference>
<dbReference type="Pfam" id="PF01926">
    <property type="entry name" value="MMR_HSR1"/>
    <property type="match status" value="1"/>
</dbReference>
<dbReference type="PIRSF" id="PIRSF006230">
    <property type="entry name" value="MG442"/>
    <property type="match status" value="1"/>
</dbReference>
<dbReference type="InterPro" id="IPR023179">
    <property type="entry name" value="GTP-bd_ortho_bundle_sf"/>
</dbReference>
<dbReference type="PROSITE" id="PS51721">
    <property type="entry name" value="G_CP"/>
    <property type="match status" value="1"/>
</dbReference>
<keyword evidence="5" id="KW-0378">Hydrolase</keyword>
<dbReference type="Gene3D" id="3.40.50.300">
    <property type="entry name" value="P-loop containing nucleotide triphosphate hydrolases"/>
    <property type="match status" value="1"/>
</dbReference>
<comment type="function">
    <text evidence="8">Required for a late step of 50S ribosomal subunit assembly. Has GTPase activity.</text>
</comment>
<evidence type="ECO:0000256" key="2">
    <source>
        <dbReference type="ARBA" id="ARBA00014898"/>
    </source>
</evidence>
<dbReference type="FunFam" id="3.40.50.300:FF:000590">
    <property type="entry name" value="Ribosome biogenesis GTPase A"/>
    <property type="match status" value="1"/>
</dbReference>
<dbReference type="CDD" id="cd01856">
    <property type="entry name" value="YlqF"/>
    <property type="match status" value="1"/>
</dbReference>
<feature type="binding site" evidence="9">
    <location>
        <position position="166"/>
    </location>
    <ligand>
        <name>GTP</name>
        <dbReference type="ChEBI" id="CHEBI:37565"/>
    </ligand>
</feature>
<protein>
    <recommendedName>
        <fullName evidence="2 8">Ribosome biogenesis GTPase A</fullName>
    </recommendedName>
</protein>
<dbReference type="InterPro" id="IPR016478">
    <property type="entry name" value="GTPase_MTG1"/>
</dbReference>
<dbReference type="SUPFAM" id="SSF52540">
    <property type="entry name" value="P-loop containing nucleoside triphosphate hydrolases"/>
    <property type="match status" value="1"/>
</dbReference>
<evidence type="ECO:0000256" key="1">
    <source>
        <dbReference type="ARBA" id="ARBA00004496"/>
    </source>
</evidence>
<dbReference type="GO" id="GO:0005737">
    <property type="term" value="C:cytoplasm"/>
    <property type="evidence" value="ECO:0007669"/>
    <property type="project" value="UniProtKB-SubCell"/>
</dbReference>
<evidence type="ECO:0000259" key="11">
    <source>
        <dbReference type="PROSITE" id="PS51721"/>
    </source>
</evidence>
<evidence type="ECO:0000256" key="9">
    <source>
        <dbReference type="PIRSR" id="PIRSR006230-1"/>
    </source>
</evidence>
<evidence type="ECO:0000256" key="7">
    <source>
        <dbReference type="ARBA" id="ARBA00023134"/>
    </source>
</evidence>
<keyword evidence="10" id="KW-0175">Coiled coil</keyword>
<evidence type="ECO:0000256" key="6">
    <source>
        <dbReference type="ARBA" id="ARBA00022884"/>
    </source>
</evidence>
<keyword evidence="4 8" id="KW-0547">Nucleotide-binding</keyword>
<evidence type="ECO:0000313" key="12">
    <source>
        <dbReference type="EMBL" id="KRO94128.1"/>
    </source>
</evidence>
<comment type="caution">
    <text evidence="12">The sequence shown here is derived from an EMBL/GenBank/DDBJ whole genome shotgun (WGS) entry which is preliminary data.</text>
</comment>
<proteinExistence type="inferred from homology"/>
<dbReference type="FunFam" id="1.10.1580.10:FF:000003">
    <property type="entry name" value="Ribosome biogenesis GTPase A"/>
    <property type="match status" value="1"/>
</dbReference>
<dbReference type="AlphaFoldDB" id="A0A0R2UAI3"/>
<accession>A0A0R2UAI3</accession>
<evidence type="ECO:0000313" key="13">
    <source>
        <dbReference type="Proteomes" id="UP000051213"/>
    </source>
</evidence>
<evidence type="ECO:0000256" key="8">
    <source>
        <dbReference type="PIRNR" id="PIRNR006230"/>
    </source>
</evidence>
<name>A0A0R2UAI3_9GAMM</name>
<feature type="coiled-coil region" evidence="10">
    <location>
        <begin position="285"/>
        <end position="312"/>
    </location>
</feature>
<feature type="domain" description="CP-type G" evidence="11">
    <location>
        <begin position="14"/>
        <end position="170"/>
    </location>
</feature>
<dbReference type="Proteomes" id="UP000051213">
    <property type="component" value="Unassembled WGS sequence"/>
</dbReference>
<dbReference type="EMBL" id="LICA01000176">
    <property type="protein sequence ID" value="KRO94128.1"/>
    <property type="molecule type" value="Genomic_DNA"/>
</dbReference>
<evidence type="ECO:0000256" key="10">
    <source>
        <dbReference type="SAM" id="Coils"/>
    </source>
</evidence>
<feature type="binding site" evidence="9">
    <location>
        <begin position="122"/>
        <end position="127"/>
    </location>
    <ligand>
        <name>GTP</name>
        <dbReference type="ChEBI" id="CHEBI:37565"/>
    </ligand>
</feature>
<feature type="binding site" evidence="9">
    <location>
        <begin position="58"/>
        <end position="61"/>
    </location>
    <ligand>
        <name>GTP</name>
        <dbReference type="ChEBI" id="CHEBI:37565"/>
    </ligand>
</feature>
<evidence type="ECO:0000256" key="4">
    <source>
        <dbReference type="ARBA" id="ARBA00022741"/>
    </source>
</evidence>
<dbReference type="NCBIfam" id="TIGR03596">
    <property type="entry name" value="GTPase_YlqF"/>
    <property type="match status" value="1"/>
</dbReference>
<reference evidence="12 13" key="1">
    <citation type="submission" date="2015-10" db="EMBL/GenBank/DDBJ databases">
        <title>Metagenome-Assembled Genomes uncover a global brackish microbiome.</title>
        <authorList>
            <person name="Hugerth L.W."/>
            <person name="Larsson J."/>
            <person name="Alneberg J."/>
            <person name="Lindh M.V."/>
            <person name="Legrand C."/>
            <person name="Pinhassi J."/>
            <person name="Andersson A.F."/>
        </authorList>
    </citation>
    <scope>NUCLEOTIDE SEQUENCE [LARGE SCALE GENOMIC DNA]</scope>
    <source>
        <strain evidence="12">BACL26 MAG-121220-bin70</strain>
    </source>
</reference>
<comment type="similarity">
    <text evidence="8">Belongs to the TRAFAC class YlqF/YawG GTPase family. MTG1 subfamily.</text>
</comment>
<gene>
    <name evidence="12" type="ORF">ABS24_10575</name>
</gene>
<dbReference type="GO" id="GO:0006412">
    <property type="term" value="P:translation"/>
    <property type="evidence" value="ECO:0007669"/>
    <property type="project" value="TreeGrafter"/>
</dbReference>
<keyword evidence="7 8" id="KW-0342">GTP-binding</keyword>
<keyword evidence="3 8" id="KW-0963">Cytoplasm</keyword>
<dbReference type="InterPro" id="IPR030378">
    <property type="entry name" value="G_CP_dom"/>
</dbReference>
<comment type="subcellular location">
    <subcellularLocation>
        <location evidence="1 8">Cytoplasm</location>
    </subcellularLocation>
</comment>
<dbReference type="GO" id="GO:0003723">
    <property type="term" value="F:RNA binding"/>
    <property type="evidence" value="ECO:0007669"/>
    <property type="project" value="UniProtKB-KW"/>
</dbReference>
<keyword evidence="6" id="KW-0694">RNA-binding</keyword>
<dbReference type="GO" id="GO:0005525">
    <property type="term" value="F:GTP binding"/>
    <property type="evidence" value="ECO:0007669"/>
    <property type="project" value="UniProtKB-KW"/>
</dbReference>
<sequence>MSIHWYPGHMHKASREMIESLPLVNLVVEVLDARIPFSSSNPFIQALCTEKPCIKLLNKTDLAEPEVTRQWQDHFELQDNTKTMALDLQNSDPSKQIIALINKLSPQKEGRNTLVMVTGIPNVGKSSLINCLAGKHIAKTGDEPAVTKGQQRINLRNGIMLLDTPGILWPKIENPQGSYRLATTGAIKDTAMEYDDVAFFAAEYLLAAYPNRLRERFKFDQLPESPLQLLEIIGAQRGCLRAGGRVDLERVSTIFINELRAGILGKITFESPEVIDLEMQQVQLIKAEKAEREKLRLEKAATRRKKAKSNRK</sequence>
<dbReference type="PANTHER" id="PTHR45782">
    <property type="entry name" value="MITOCHONDRIAL RIBOSOME-ASSOCIATED GTPASE 1"/>
    <property type="match status" value="1"/>
</dbReference>
<evidence type="ECO:0000256" key="5">
    <source>
        <dbReference type="ARBA" id="ARBA00022801"/>
    </source>
</evidence>
<dbReference type="PANTHER" id="PTHR45782:SF4">
    <property type="entry name" value="MITOCHONDRIAL RIBOSOME-ASSOCIATED GTPASE 1"/>
    <property type="match status" value="1"/>
</dbReference>
<organism evidence="12 13">
    <name type="scientific">SAR92 bacterium BACL26 MAG-121220-bin70</name>
    <dbReference type="NCBI Taxonomy" id="1655626"/>
    <lineage>
        <taxon>Bacteria</taxon>
        <taxon>Pseudomonadati</taxon>
        <taxon>Pseudomonadota</taxon>
        <taxon>Gammaproteobacteria</taxon>
        <taxon>Cellvibrionales</taxon>
        <taxon>Porticoccaceae</taxon>
        <taxon>SAR92 clade</taxon>
    </lineage>
</organism>